<dbReference type="AlphaFoldDB" id="A0A819U8Y4"/>
<sequence>FSKSSRQRRMDQRAIRNQANLQLIDIKLKELKFNEETAFTNVDLTTFTCCLTLNTCRDMMMDSEDDVMGVGLVVERQEHVVDAPTLISVKNVSVTILSRSACDDAIKMKLNIADAARVHGGFVPSKSAAPTTSTTRTRNQADNNQSEFTRGVAAEPINTFLPLYICDAHFERVQIMLEPILGYLFTLDITGYKSDQLLGLFSILGQIMNASPRNGSEREEMILYEFKRLCHAFLPRTLEYLGEENDVLKKFMAGPTGRSKAHIQNLMTLFGYIHALGIETIDESLRYAIVEELYRRHFSYIYHGTSENIISEHVQTLLYGKDDDDDKHENNETKIEVDELCYVKSKNDKTNDGHFAQHARAVLKKNEINHKIPTEKIDIQYEIPERQINTMNNKIRSKMVELLSGFSIKPVQHVLDRLGIRMMDISNEHECILLRSMLVQCLRFYSNESINGAVLNKTFFNVRTDHEHVLTVAHEEFDANRQNLTTNKIEQIRVLELARRAVLTSDIGVYLGRMIVYAPTRGGKIFDTILSLLLDRSQKQVPLLAEKISIIFTGRYKEHRDADKEFDVLSNGLAWFPDRSIINRVREALGEDQWNDLDQLMRGRTCGHVYRLSDIPNRHGYHNSHPNPNLVVQWTS</sequence>
<name>A0A819U8Y4_9BILA</name>
<gene>
    <name evidence="2" type="ORF">OVN521_LOCUS20342</name>
</gene>
<protein>
    <submittedName>
        <fullName evidence="2">Uncharacterized protein</fullName>
    </submittedName>
</protein>
<evidence type="ECO:0000313" key="3">
    <source>
        <dbReference type="Proteomes" id="UP000663866"/>
    </source>
</evidence>
<evidence type="ECO:0000313" key="2">
    <source>
        <dbReference type="EMBL" id="CAF4090786.1"/>
    </source>
</evidence>
<dbReference type="Proteomes" id="UP000663866">
    <property type="component" value="Unassembled WGS sequence"/>
</dbReference>
<dbReference type="EMBL" id="CAJOBG010004004">
    <property type="protein sequence ID" value="CAF4090786.1"/>
    <property type="molecule type" value="Genomic_DNA"/>
</dbReference>
<feature type="region of interest" description="Disordered" evidence="1">
    <location>
        <begin position="124"/>
        <end position="148"/>
    </location>
</feature>
<feature type="compositionally biased region" description="Low complexity" evidence="1">
    <location>
        <begin position="124"/>
        <end position="138"/>
    </location>
</feature>
<organism evidence="2 3">
    <name type="scientific">Rotaria magnacalcarata</name>
    <dbReference type="NCBI Taxonomy" id="392030"/>
    <lineage>
        <taxon>Eukaryota</taxon>
        <taxon>Metazoa</taxon>
        <taxon>Spiralia</taxon>
        <taxon>Gnathifera</taxon>
        <taxon>Rotifera</taxon>
        <taxon>Eurotatoria</taxon>
        <taxon>Bdelloidea</taxon>
        <taxon>Philodinida</taxon>
        <taxon>Philodinidae</taxon>
        <taxon>Rotaria</taxon>
    </lineage>
</organism>
<evidence type="ECO:0000256" key="1">
    <source>
        <dbReference type="SAM" id="MobiDB-lite"/>
    </source>
</evidence>
<feature type="non-terminal residue" evidence="2">
    <location>
        <position position="1"/>
    </location>
</feature>
<keyword evidence="3" id="KW-1185">Reference proteome</keyword>
<comment type="caution">
    <text evidence="2">The sequence shown here is derived from an EMBL/GenBank/DDBJ whole genome shotgun (WGS) entry which is preliminary data.</text>
</comment>
<accession>A0A819U8Y4</accession>
<proteinExistence type="predicted"/>
<reference evidence="2" key="1">
    <citation type="submission" date="2021-02" db="EMBL/GenBank/DDBJ databases">
        <authorList>
            <person name="Nowell W R."/>
        </authorList>
    </citation>
    <scope>NUCLEOTIDE SEQUENCE</scope>
</reference>